<comment type="caution">
    <text evidence="7">The sequence shown here is derived from an EMBL/GenBank/DDBJ whole genome shotgun (WGS) entry which is preliminary data.</text>
</comment>
<evidence type="ECO:0000256" key="1">
    <source>
        <dbReference type="ARBA" id="ARBA00004167"/>
    </source>
</evidence>
<dbReference type="PROSITE" id="PS50076">
    <property type="entry name" value="DNAJ_2"/>
    <property type="match status" value="1"/>
</dbReference>
<dbReference type="OrthoDB" id="1507364at2759"/>
<evidence type="ECO:0000259" key="6">
    <source>
        <dbReference type="PROSITE" id="PS50076"/>
    </source>
</evidence>
<protein>
    <submittedName>
        <fullName evidence="7">J domain-containing</fullName>
    </submittedName>
</protein>
<evidence type="ECO:0000313" key="7">
    <source>
        <dbReference type="EMBL" id="KAG0651990.1"/>
    </source>
</evidence>
<reference evidence="7" key="1">
    <citation type="submission" date="2019-07" db="EMBL/GenBank/DDBJ databases">
        <title>Hyphodiscus hymeniophilus genome sequencing and assembly.</title>
        <authorList>
            <person name="Kramer G."/>
            <person name="Nodwell J."/>
        </authorList>
    </citation>
    <scope>NUCLEOTIDE SEQUENCE</scope>
    <source>
        <strain evidence="7">ATCC 34498</strain>
    </source>
</reference>
<dbReference type="CDD" id="cd06257">
    <property type="entry name" value="DnaJ"/>
    <property type="match status" value="1"/>
</dbReference>
<feature type="region of interest" description="Disordered" evidence="5">
    <location>
        <begin position="118"/>
        <end position="153"/>
    </location>
</feature>
<dbReference type="InterPro" id="IPR001623">
    <property type="entry name" value="DnaJ_domain"/>
</dbReference>
<feature type="compositionally biased region" description="Gly residues" evidence="5">
    <location>
        <begin position="144"/>
        <end position="153"/>
    </location>
</feature>
<dbReference type="Proteomes" id="UP000785200">
    <property type="component" value="Unassembled WGS sequence"/>
</dbReference>
<feature type="compositionally biased region" description="Polar residues" evidence="5">
    <location>
        <begin position="1"/>
        <end position="16"/>
    </location>
</feature>
<dbReference type="GO" id="GO:0005789">
    <property type="term" value="C:endoplasmic reticulum membrane"/>
    <property type="evidence" value="ECO:0007669"/>
    <property type="project" value="TreeGrafter"/>
</dbReference>
<dbReference type="Pfam" id="PF09320">
    <property type="entry name" value="DUF1977"/>
    <property type="match status" value="1"/>
</dbReference>
<feature type="compositionally biased region" description="Basic and acidic residues" evidence="5">
    <location>
        <begin position="17"/>
        <end position="33"/>
    </location>
</feature>
<name>A0A9P7B0B5_9HELO</name>
<gene>
    <name evidence="7" type="ORF">D0Z07_0946</name>
</gene>
<evidence type="ECO:0000256" key="5">
    <source>
        <dbReference type="SAM" id="MobiDB-lite"/>
    </source>
</evidence>
<dbReference type="PANTHER" id="PTHR43908:SF3">
    <property type="entry name" value="AT29763P-RELATED"/>
    <property type="match status" value="1"/>
</dbReference>
<keyword evidence="3" id="KW-1133">Transmembrane helix</keyword>
<accession>A0A9P7B0B5</accession>
<comment type="subcellular location">
    <subcellularLocation>
        <location evidence="1">Membrane</location>
        <topology evidence="1">Single-pass membrane protein</topology>
    </subcellularLocation>
</comment>
<sequence length="367" mass="39945">MPSATASGASKPNEGTTKSREHNQGNQDRKYTVEQKAAVIRVRRCQPTAFYDILGLEEVRTTVTESEIKKAYRKLSLLTHPDKNGHEHADEAFKMVSRAFGVLSDADKKSKYDRFGGDPDSRFGGGAPQQSPFSGFARAPSSGSRGGGGGGGMYEEEISPEEMFNRFFGGGGGFGAFGGGGGGMFDNGPGFVFNLGGGGPGVRVHQFGGARPRRRPRDPNAPEEPAAGLRSTIMGLLPLLILFVLPLLSSLFSGSGSATGPSMRFDGPVAPHTMHRLTTRLKVDYYLNPTEVDGFTAHKYSQLDKTAEVKYVQQLRYGCEQELEDQQRLVNEAQGWFVQDVDKMNQARNLEMRSCRKLDAMNLARGY</sequence>
<keyword evidence="2" id="KW-0812">Transmembrane</keyword>
<dbReference type="AlphaFoldDB" id="A0A9P7B0B5"/>
<dbReference type="Gene3D" id="1.10.287.110">
    <property type="entry name" value="DnaJ domain"/>
    <property type="match status" value="1"/>
</dbReference>
<dbReference type="FunFam" id="1.10.287.110:FF:000069">
    <property type="entry name" value="ER associated DnaJ chaperone"/>
    <property type="match status" value="1"/>
</dbReference>
<dbReference type="InterPro" id="IPR036869">
    <property type="entry name" value="J_dom_sf"/>
</dbReference>
<evidence type="ECO:0000256" key="2">
    <source>
        <dbReference type="ARBA" id="ARBA00022692"/>
    </source>
</evidence>
<dbReference type="Pfam" id="PF00226">
    <property type="entry name" value="DnaJ"/>
    <property type="match status" value="1"/>
</dbReference>
<dbReference type="SMART" id="SM00271">
    <property type="entry name" value="DnaJ"/>
    <property type="match status" value="1"/>
</dbReference>
<dbReference type="EMBL" id="VNKQ01000003">
    <property type="protein sequence ID" value="KAG0651990.1"/>
    <property type="molecule type" value="Genomic_DNA"/>
</dbReference>
<evidence type="ECO:0000313" key="8">
    <source>
        <dbReference type="Proteomes" id="UP000785200"/>
    </source>
</evidence>
<keyword evidence="4" id="KW-0472">Membrane</keyword>
<feature type="domain" description="J" evidence="6">
    <location>
        <begin position="49"/>
        <end position="116"/>
    </location>
</feature>
<keyword evidence="8" id="KW-1185">Reference proteome</keyword>
<dbReference type="GO" id="GO:0071218">
    <property type="term" value="P:cellular response to misfolded protein"/>
    <property type="evidence" value="ECO:0007669"/>
    <property type="project" value="TreeGrafter"/>
</dbReference>
<dbReference type="PANTHER" id="PTHR43908">
    <property type="entry name" value="AT29763P-RELATED"/>
    <property type="match status" value="1"/>
</dbReference>
<feature type="region of interest" description="Disordered" evidence="5">
    <location>
        <begin position="1"/>
        <end position="33"/>
    </location>
</feature>
<proteinExistence type="predicted"/>
<evidence type="ECO:0000256" key="3">
    <source>
        <dbReference type="ARBA" id="ARBA00022989"/>
    </source>
</evidence>
<dbReference type="SUPFAM" id="SSF46565">
    <property type="entry name" value="Chaperone J-domain"/>
    <property type="match status" value="1"/>
</dbReference>
<evidence type="ECO:0000256" key="4">
    <source>
        <dbReference type="ARBA" id="ARBA00023136"/>
    </source>
</evidence>
<dbReference type="GO" id="GO:0030544">
    <property type="term" value="F:Hsp70 protein binding"/>
    <property type="evidence" value="ECO:0007669"/>
    <property type="project" value="TreeGrafter"/>
</dbReference>
<feature type="compositionally biased region" description="Low complexity" evidence="5">
    <location>
        <begin position="133"/>
        <end position="143"/>
    </location>
</feature>
<dbReference type="PRINTS" id="PR00625">
    <property type="entry name" value="JDOMAIN"/>
</dbReference>
<dbReference type="InterPro" id="IPR051100">
    <property type="entry name" value="DnaJ_subfamily_B/C"/>
</dbReference>
<organism evidence="7 8">
    <name type="scientific">Hyphodiscus hymeniophilus</name>
    <dbReference type="NCBI Taxonomy" id="353542"/>
    <lineage>
        <taxon>Eukaryota</taxon>
        <taxon>Fungi</taxon>
        <taxon>Dikarya</taxon>
        <taxon>Ascomycota</taxon>
        <taxon>Pezizomycotina</taxon>
        <taxon>Leotiomycetes</taxon>
        <taxon>Helotiales</taxon>
        <taxon>Hyphodiscaceae</taxon>
        <taxon>Hyphodiscus</taxon>
    </lineage>
</organism>
<dbReference type="InterPro" id="IPR015399">
    <property type="entry name" value="DUF1977_DnaJ-like"/>
</dbReference>